<reference evidence="3 4" key="1">
    <citation type="submission" date="2022-10" db="EMBL/GenBank/DDBJ databases">
        <title>The complete genomes of actinobacterial strains from the NBC collection.</title>
        <authorList>
            <person name="Joergensen T.S."/>
            <person name="Alvarez Arevalo M."/>
            <person name="Sterndorff E.B."/>
            <person name="Faurdal D."/>
            <person name="Vuksanovic O."/>
            <person name="Mourched A.-S."/>
            <person name="Charusanti P."/>
            <person name="Shaw S."/>
            <person name="Blin K."/>
            <person name="Weber T."/>
        </authorList>
    </citation>
    <scope>NUCLEOTIDE SEQUENCE [LARGE SCALE GENOMIC DNA]</scope>
    <source>
        <strain evidence="3 4">NBC 01809</strain>
    </source>
</reference>
<dbReference type="Proteomes" id="UP001334804">
    <property type="component" value="Chromosome"/>
</dbReference>
<dbReference type="InterPro" id="IPR042099">
    <property type="entry name" value="ANL_N_sf"/>
</dbReference>
<feature type="domain" description="AMP-binding enzyme C-terminal" evidence="2">
    <location>
        <begin position="401"/>
        <end position="477"/>
    </location>
</feature>
<organism evidence="3 4">
    <name type="scientific">Micromonospora peucetia</name>
    <dbReference type="NCBI Taxonomy" id="47871"/>
    <lineage>
        <taxon>Bacteria</taxon>
        <taxon>Bacillati</taxon>
        <taxon>Actinomycetota</taxon>
        <taxon>Actinomycetes</taxon>
        <taxon>Micromonosporales</taxon>
        <taxon>Micromonosporaceae</taxon>
        <taxon>Micromonospora</taxon>
    </lineage>
</organism>
<dbReference type="InterPro" id="IPR045851">
    <property type="entry name" value="AMP-bd_C_sf"/>
</dbReference>
<dbReference type="Pfam" id="PF13193">
    <property type="entry name" value="AMP-binding_C"/>
    <property type="match status" value="1"/>
</dbReference>
<dbReference type="PANTHER" id="PTHR45527:SF1">
    <property type="entry name" value="FATTY ACID SYNTHASE"/>
    <property type="match status" value="1"/>
</dbReference>
<sequence>MTAEVVHRLIRQRAPEGVALRWESEEFTLRDLRERAARIAGALAGLARRPVAVRVPPGPDRYAALLGVLSAGAHVVWFGTGAAGERGRMILDDVRPATVLTAGAPDDLVTWYAAHTGITPVDVTDLPEASTPDPDVRPDDWAYLAHTSGSTGRPKGVPQTHAALAQFSLWFASAFGLAPGVRVAQWVHPEHDPAICETFAALVSGATLCPVPEKARVHPSRMLDWLGAERVDVFQTVPSFARELARASGPRPLPLRRLVLMGEAVPPDLVAALHSTSPEIELYNLYGPTETVAATWHHIPRGGPRVVPIGRAIPGREVLLLDDADTEADEGEMVVLSRYVTPGYLGSGRDHPAFRPVAGRGPGPWYRTGDLGRRRPDGLLEFRGRRDQQVKIQGHRIELAEIEAVLGAHPSVAECAVLAVPTDDGIVTSLVAYVVSHEDDPPQKQWRAHVRQRFGDVLLPLRFRIVPYALPRTATGKVDGRRLRGV</sequence>
<dbReference type="InterPro" id="IPR000873">
    <property type="entry name" value="AMP-dep_synth/lig_dom"/>
</dbReference>
<dbReference type="InterPro" id="IPR020845">
    <property type="entry name" value="AMP-binding_CS"/>
</dbReference>
<feature type="domain" description="AMP-dependent synthetase/ligase" evidence="1">
    <location>
        <begin position="12"/>
        <end position="345"/>
    </location>
</feature>
<dbReference type="InterPro" id="IPR025110">
    <property type="entry name" value="AMP-bd_C"/>
</dbReference>
<gene>
    <name evidence="3" type="ORF">OIE14_24415</name>
</gene>
<accession>A0ABZ1E8X6</accession>
<dbReference type="Gene3D" id="3.30.300.30">
    <property type="match status" value="1"/>
</dbReference>
<name>A0ABZ1E8X6_9ACTN</name>
<evidence type="ECO:0000259" key="2">
    <source>
        <dbReference type="Pfam" id="PF13193"/>
    </source>
</evidence>
<keyword evidence="4" id="KW-1185">Reference proteome</keyword>
<evidence type="ECO:0000313" key="3">
    <source>
        <dbReference type="EMBL" id="WSA31255.1"/>
    </source>
</evidence>
<dbReference type="PANTHER" id="PTHR45527">
    <property type="entry name" value="NONRIBOSOMAL PEPTIDE SYNTHETASE"/>
    <property type="match status" value="1"/>
</dbReference>
<proteinExistence type="predicted"/>
<dbReference type="SUPFAM" id="SSF56801">
    <property type="entry name" value="Acetyl-CoA synthetase-like"/>
    <property type="match status" value="1"/>
</dbReference>
<evidence type="ECO:0000313" key="4">
    <source>
        <dbReference type="Proteomes" id="UP001334804"/>
    </source>
</evidence>
<protein>
    <submittedName>
        <fullName evidence="3">Amino acid adenylation domain-containing protein</fullName>
    </submittedName>
</protein>
<dbReference type="CDD" id="cd05930">
    <property type="entry name" value="A_NRPS"/>
    <property type="match status" value="1"/>
</dbReference>
<dbReference type="Pfam" id="PF00501">
    <property type="entry name" value="AMP-binding"/>
    <property type="match status" value="1"/>
</dbReference>
<dbReference type="PROSITE" id="PS00455">
    <property type="entry name" value="AMP_BINDING"/>
    <property type="match status" value="1"/>
</dbReference>
<evidence type="ECO:0000259" key="1">
    <source>
        <dbReference type="Pfam" id="PF00501"/>
    </source>
</evidence>
<dbReference type="EMBL" id="CP109071">
    <property type="protein sequence ID" value="WSA31255.1"/>
    <property type="molecule type" value="Genomic_DNA"/>
</dbReference>
<dbReference type="RefSeq" id="WP_326563696.1">
    <property type="nucleotide sequence ID" value="NZ_CP109071.1"/>
</dbReference>
<dbReference type="Gene3D" id="3.40.50.12780">
    <property type="entry name" value="N-terminal domain of ligase-like"/>
    <property type="match status" value="1"/>
</dbReference>